<protein>
    <recommendedName>
        <fullName evidence="1">Fido domain-containing protein</fullName>
    </recommendedName>
</protein>
<accession>X1E9M9</accession>
<organism evidence="2">
    <name type="scientific">marine sediment metagenome</name>
    <dbReference type="NCBI Taxonomy" id="412755"/>
    <lineage>
        <taxon>unclassified sequences</taxon>
        <taxon>metagenomes</taxon>
        <taxon>ecological metagenomes</taxon>
    </lineage>
</organism>
<comment type="caution">
    <text evidence="2">The sequence shown here is derived from an EMBL/GenBank/DDBJ whole genome shotgun (WGS) entry which is preliminary data.</text>
</comment>
<dbReference type="Pfam" id="PF02661">
    <property type="entry name" value="Fic"/>
    <property type="match status" value="1"/>
</dbReference>
<evidence type="ECO:0000313" key="2">
    <source>
        <dbReference type="EMBL" id="GAH17070.1"/>
    </source>
</evidence>
<reference evidence="2" key="1">
    <citation type="journal article" date="2014" name="Front. Microbiol.">
        <title>High frequency of phylogenetically diverse reductive dehalogenase-homologous genes in deep subseafloor sedimentary metagenomes.</title>
        <authorList>
            <person name="Kawai M."/>
            <person name="Futagami T."/>
            <person name="Toyoda A."/>
            <person name="Takaki Y."/>
            <person name="Nishi S."/>
            <person name="Hori S."/>
            <person name="Arai W."/>
            <person name="Tsubouchi T."/>
            <person name="Morono Y."/>
            <person name="Uchiyama I."/>
            <person name="Ito T."/>
            <person name="Fujiyama A."/>
            <person name="Inagaki F."/>
            <person name="Takami H."/>
        </authorList>
    </citation>
    <scope>NUCLEOTIDE SEQUENCE</scope>
    <source>
        <strain evidence="2">Expedition CK06-06</strain>
    </source>
</reference>
<dbReference type="InterPro" id="IPR003812">
    <property type="entry name" value="Fido"/>
</dbReference>
<evidence type="ECO:0000259" key="1">
    <source>
        <dbReference type="Pfam" id="PF02661"/>
    </source>
</evidence>
<feature type="domain" description="Fido" evidence="1">
    <location>
        <begin position="31"/>
        <end position="81"/>
    </location>
</feature>
<proteinExistence type="predicted"/>
<sequence length="83" mass="9470">MKSISDRLKVEEILNINQKLARHDVPYTGSEDYPVRREKVERLVKNVPAQSPISVAAYYLKNLTLLQPFPDANHRTGLIVVLV</sequence>
<name>X1E9M9_9ZZZZ</name>
<dbReference type="EMBL" id="BART01033066">
    <property type="protein sequence ID" value="GAH17070.1"/>
    <property type="molecule type" value="Genomic_DNA"/>
</dbReference>
<gene>
    <name evidence="2" type="ORF">S01H4_56951</name>
</gene>
<feature type="non-terminal residue" evidence="2">
    <location>
        <position position="83"/>
    </location>
</feature>
<dbReference type="AlphaFoldDB" id="X1E9M9"/>